<proteinExistence type="predicted"/>
<dbReference type="InterPro" id="IPR000198">
    <property type="entry name" value="RhoGAP_dom"/>
</dbReference>
<dbReference type="PANTHER" id="PTHR45808:SF2">
    <property type="entry name" value="RHO GTPASE-ACTIVATING PROTEIN 68F"/>
    <property type="match status" value="1"/>
</dbReference>
<dbReference type="Proteomes" id="UP001214638">
    <property type="component" value="Unassembled WGS sequence"/>
</dbReference>
<evidence type="ECO:0000256" key="1">
    <source>
        <dbReference type="SAM" id="MobiDB-lite"/>
    </source>
</evidence>
<evidence type="ECO:0000313" key="3">
    <source>
        <dbReference type="EMBL" id="KAK2197527.1"/>
    </source>
</evidence>
<dbReference type="GO" id="GO:0005096">
    <property type="term" value="F:GTPase activator activity"/>
    <property type="evidence" value="ECO:0007669"/>
    <property type="project" value="TreeGrafter"/>
</dbReference>
<dbReference type="RefSeq" id="XP_067804369.1">
    <property type="nucleotide sequence ID" value="XM_067945578.1"/>
</dbReference>
<feature type="compositionally biased region" description="Basic and acidic residues" evidence="1">
    <location>
        <begin position="424"/>
        <end position="437"/>
    </location>
</feature>
<feature type="domain" description="Rho-GAP" evidence="2">
    <location>
        <begin position="176"/>
        <end position="362"/>
    </location>
</feature>
<dbReference type="PANTHER" id="PTHR45808">
    <property type="entry name" value="RHO GTPASE-ACTIVATING PROTEIN 68F"/>
    <property type="match status" value="1"/>
</dbReference>
<dbReference type="Gene3D" id="1.10.555.10">
    <property type="entry name" value="Rho GTPase activation protein"/>
    <property type="match status" value="1"/>
</dbReference>
<dbReference type="KEGG" id="bdw:94334827"/>
<sequence>MCSFDEPNLVRFLGKGPNTENLILLVPWVSYLVIKNQKDALQLMVKKLDKYTNSPFSLVICHTCVTWSDANSYNFPTQWYDMLSKERKKHLLKIYMLHSGYTTQSVLSYFTPLASDKLSSKLEFFASITDLLKQLRLDTRNMLRKFPYVVQRAEELSLGLESPLSIFNTEIWILAQRLGREYKRFPLIPPALSRLLDYLESPQIVDVQNLLNLQPNATDLYAAVGSFEQLGEGYEIPSPAVGVALLRLVMDVHAGGLLGPRAYITIKNGLVAGTRLEELITKFQTITLELGQVHRDCIYCIVKTLRAIARRAHKNGMSVAAIAKAVAGSFLRPLSPDPYCFKAMEAGHAIVAKLIERPEQFLKAQDPPATAKVSSLDTRAHKSSHASKRETSSGTPKLSKSPSRRAREELESIARGVQPPPPRPDSESDHVTEEEGE</sequence>
<dbReference type="InterPro" id="IPR008936">
    <property type="entry name" value="Rho_GTPase_activation_prot"/>
</dbReference>
<dbReference type="EMBL" id="JALLKP010000001">
    <property type="protein sequence ID" value="KAK2197527.1"/>
    <property type="molecule type" value="Genomic_DNA"/>
</dbReference>
<dbReference type="GO" id="GO:0005737">
    <property type="term" value="C:cytoplasm"/>
    <property type="evidence" value="ECO:0007669"/>
    <property type="project" value="TreeGrafter"/>
</dbReference>
<feature type="region of interest" description="Disordered" evidence="1">
    <location>
        <begin position="364"/>
        <end position="437"/>
    </location>
</feature>
<dbReference type="GO" id="GO:0007264">
    <property type="term" value="P:small GTPase-mediated signal transduction"/>
    <property type="evidence" value="ECO:0007669"/>
    <property type="project" value="TreeGrafter"/>
</dbReference>
<dbReference type="Pfam" id="PF00620">
    <property type="entry name" value="RhoGAP"/>
    <property type="match status" value="1"/>
</dbReference>
<dbReference type="GeneID" id="94334827"/>
<dbReference type="PROSITE" id="PS50238">
    <property type="entry name" value="RHOGAP"/>
    <property type="match status" value="1"/>
</dbReference>
<keyword evidence="4" id="KW-1185">Reference proteome</keyword>
<gene>
    <name evidence="3" type="ORF">BdWA1_000529</name>
</gene>
<dbReference type="SUPFAM" id="SSF48350">
    <property type="entry name" value="GTPase activation domain, GAP"/>
    <property type="match status" value="1"/>
</dbReference>
<evidence type="ECO:0000259" key="2">
    <source>
        <dbReference type="PROSITE" id="PS50238"/>
    </source>
</evidence>
<organism evidence="3 4">
    <name type="scientific">Babesia duncani</name>
    <dbReference type="NCBI Taxonomy" id="323732"/>
    <lineage>
        <taxon>Eukaryota</taxon>
        <taxon>Sar</taxon>
        <taxon>Alveolata</taxon>
        <taxon>Apicomplexa</taxon>
        <taxon>Aconoidasida</taxon>
        <taxon>Piroplasmida</taxon>
        <taxon>Babesiidae</taxon>
        <taxon>Babesia</taxon>
    </lineage>
</organism>
<evidence type="ECO:0000313" key="4">
    <source>
        <dbReference type="Proteomes" id="UP001214638"/>
    </source>
</evidence>
<dbReference type="Gene3D" id="3.40.525.10">
    <property type="entry name" value="CRAL-TRIO lipid binding domain"/>
    <property type="match status" value="1"/>
</dbReference>
<dbReference type="SMART" id="SM00324">
    <property type="entry name" value="RhoGAP"/>
    <property type="match status" value="1"/>
</dbReference>
<dbReference type="InterPro" id="IPR036865">
    <property type="entry name" value="CRAL-TRIO_dom_sf"/>
</dbReference>
<accession>A0AAD9PMH7</accession>
<name>A0AAD9PMH7_9APIC</name>
<dbReference type="AlphaFoldDB" id="A0AAD9PMH7"/>
<comment type="caution">
    <text evidence="3">The sequence shown here is derived from an EMBL/GenBank/DDBJ whole genome shotgun (WGS) entry which is preliminary data.</text>
</comment>
<protein>
    <submittedName>
        <fullName evidence="3">Bifunctional CRAL-TRIO lipid binding domain superfamily/Rho GTPase activation protein/CRAL-TRIO lipid binding domain/Rho GTPase-activating protein domain</fullName>
    </submittedName>
</protein>
<dbReference type="Pfam" id="PF13716">
    <property type="entry name" value="CRAL_TRIO_2"/>
    <property type="match status" value="1"/>
</dbReference>
<feature type="compositionally biased region" description="Polar residues" evidence="1">
    <location>
        <begin position="392"/>
        <end position="401"/>
    </location>
</feature>
<reference evidence="3" key="1">
    <citation type="journal article" date="2023" name="Nat. Microbiol.">
        <title>Babesia duncani multi-omics identifies virulence factors and drug targets.</title>
        <authorList>
            <person name="Singh P."/>
            <person name="Lonardi S."/>
            <person name="Liang Q."/>
            <person name="Vydyam P."/>
            <person name="Khabirova E."/>
            <person name="Fang T."/>
            <person name="Gihaz S."/>
            <person name="Thekkiniath J."/>
            <person name="Munshi M."/>
            <person name="Abel S."/>
            <person name="Ciampossin L."/>
            <person name="Batugedara G."/>
            <person name="Gupta M."/>
            <person name="Lu X.M."/>
            <person name="Lenz T."/>
            <person name="Chakravarty S."/>
            <person name="Cornillot E."/>
            <person name="Hu Y."/>
            <person name="Ma W."/>
            <person name="Gonzalez L.M."/>
            <person name="Sanchez S."/>
            <person name="Estrada K."/>
            <person name="Sanchez-Flores A."/>
            <person name="Montero E."/>
            <person name="Harb O.S."/>
            <person name="Le Roch K.G."/>
            <person name="Mamoun C.B."/>
        </authorList>
    </citation>
    <scope>NUCLEOTIDE SEQUENCE</scope>
    <source>
        <strain evidence="3">WA1</strain>
    </source>
</reference>
<dbReference type="InterPro" id="IPR001251">
    <property type="entry name" value="CRAL-TRIO_dom"/>
</dbReference>